<gene>
    <name evidence="1" type="ORF">FF38_03939</name>
</gene>
<comment type="caution">
    <text evidence="1">The sequence shown here is derived from an EMBL/GenBank/DDBJ whole genome shotgun (WGS) entry which is preliminary data.</text>
</comment>
<dbReference type="OMA" id="IFVTIIH"/>
<sequence>MTKVELYKSRIFVTIIHLLALGQFVYAFHFHKFETQRSYKLKNAEVKRMVPDTVEKKVQYLTYWCLWSRQCLELNEFSLIKGNSIKLVLPLNSYLGLRNITFT</sequence>
<evidence type="ECO:0000313" key="2">
    <source>
        <dbReference type="Proteomes" id="UP000037069"/>
    </source>
</evidence>
<dbReference type="AlphaFoldDB" id="A0A0L0CDK1"/>
<name>A0A0L0CDK1_LUCCU</name>
<dbReference type="OrthoDB" id="1898221at2759"/>
<proteinExistence type="predicted"/>
<keyword evidence="2" id="KW-1185">Reference proteome</keyword>
<dbReference type="EMBL" id="JRES01000536">
    <property type="protein sequence ID" value="KNC30326.1"/>
    <property type="molecule type" value="Genomic_DNA"/>
</dbReference>
<protein>
    <submittedName>
        <fullName evidence="1">Uncharacterized protein</fullName>
    </submittedName>
</protein>
<accession>A0A0L0CDK1</accession>
<dbReference type="Proteomes" id="UP000037069">
    <property type="component" value="Unassembled WGS sequence"/>
</dbReference>
<evidence type="ECO:0000313" key="1">
    <source>
        <dbReference type="EMBL" id="KNC30326.1"/>
    </source>
</evidence>
<reference evidence="1 2" key="1">
    <citation type="journal article" date="2015" name="Nat. Commun.">
        <title>Lucilia cuprina genome unlocks parasitic fly biology to underpin future interventions.</title>
        <authorList>
            <person name="Anstead C.A."/>
            <person name="Korhonen P.K."/>
            <person name="Young N.D."/>
            <person name="Hall R.S."/>
            <person name="Jex A.R."/>
            <person name="Murali S.C."/>
            <person name="Hughes D.S."/>
            <person name="Lee S.F."/>
            <person name="Perry T."/>
            <person name="Stroehlein A.J."/>
            <person name="Ansell B.R."/>
            <person name="Breugelmans B."/>
            <person name="Hofmann A."/>
            <person name="Qu J."/>
            <person name="Dugan S."/>
            <person name="Lee S.L."/>
            <person name="Chao H."/>
            <person name="Dinh H."/>
            <person name="Han Y."/>
            <person name="Doddapaneni H.V."/>
            <person name="Worley K.C."/>
            <person name="Muzny D.M."/>
            <person name="Ioannidis P."/>
            <person name="Waterhouse R.M."/>
            <person name="Zdobnov E.M."/>
            <person name="James P.J."/>
            <person name="Bagnall N.H."/>
            <person name="Kotze A.C."/>
            <person name="Gibbs R.A."/>
            <person name="Richards S."/>
            <person name="Batterham P."/>
            <person name="Gasser R.B."/>
        </authorList>
    </citation>
    <scope>NUCLEOTIDE SEQUENCE [LARGE SCALE GENOMIC DNA]</scope>
    <source>
        <strain evidence="1 2">LS</strain>
        <tissue evidence="1">Full body</tissue>
    </source>
</reference>
<organism evidence="1 2">
    <name type="scientific">Lucilia cuprina</name>
    <name type="common">Green bottle fly</name>
    <name type="synonym">Australian sheep blowfly</name>
    <dbReference type="NCBI Taxonomy" id="7375"/>
    <lineage>
        <taxon>Eukaryota</taxon>
        <taxon>Metazoa</taxon>
        <taxon>Ecdysozoa</taxon>
        <taxon>Arthropoda</taxon>
        <taxon>Hexapoda</taxon>
        <taxon>Insecta</taxon>
        <taxon>Pterygota</taxon>
        <taxon>Neoptera</taxon>
        <taxon>Endopterygota</taxon>
        <taxon>Diptera</taxon>
        <taxon>Brachycera</taxon>
        <taxon>Muscomorpha</taxon>
        <taxon>Oestroidea</taxon>
        <taxon>Calliphoridae</taxon>
        <taxon>Luciliinae</taxon>
        <taxon>Lucilia</taxon>
    </lineage>
</organism>